<accession>A0A165E6T1</accession>
<name>A0A165E6T1_9BASI</name>
<sequence>MSDDEAKPCSTSDVESPTGGLGDPTMMLDGSQETPGSPGDESRRTGVPFRSPLSSPTEAPLSGRSKPELPPGVSRRNFLNDFPKGMGLGPEADIWTTYMKFATEYDKEMLDTYNGGMENLLVFAALFSAIVTAFLMMSLQLLLPDTGRQSVEALTAVSAQLSALDAAGSSMPPPYDPGTFVIPNKALYINALWIFSLVISLSASVLAMLVKQWLRVYDSDWPSTPREHAHYRQFRYDGLCNWQVPGIASSLPLLLQVSVALFLAGFVVYLWDISPGLRWLLLFLFISGGLGYVGLAVAALIWSDCPYKSPLTSALDLVWCYTSRSIALLFSTSLSKEKRYYFGGKIPFLTDHLFDLRFKPNLKLYIPTVLWKPFIIKRARQWLSNNEDSLDESAICWLSDESFDLSTAKGVVTACFSSPKYESFQEKNRSSIRSAALRCLRPGSVEAETIAWESIKDKLTEVAMARTFAEWEEFPKKTVFCTTHFSSHVPDLIHDAGPN</sequence>
<evidence type="ECO:0000259" key="3">
    <source>
        <dbReference type="Pfam" id="PF20153"/>
    </source>
</evidence>
<dbReference type="InParanoid" id="A0A165E6T1"/>
<reference evidence="4 5" key="1">
    <citation type="journal article" date="2016" name="Mol. Biol. Evol.">
        <title>Comparative Genomics of Early-Diverging Mushroom-Forming Fungi Provides Insights into the Origins of Lignocellulose Decay Capabilities.</title>
        <authorList>
            <person name="Nagy L.G."/>
            <person name="Riley R."/>
            <person name="Tritt A."/>
            <person name="Adam C."/>
            <person name="Daum C."/>
            <person name="Floudas D."/>
            <person name="Sun H."/>
            <person name="Yadav J.S."/>
            <person name="Pangilinan J."/>
            <person name="Larsson K.H."/>
            <person name="Matsuura K."/>
            <person name="Barry K."/>
            <person name="Labutti K."/>
            <person name="Kuo R."/>
            <person name="Ohm R.A."/>
            <person name="Bhattacharya S.S."/>
            <person name="Shirouzu T."/>
            <person name="Yoshinaga Y."/>
            <person name="Martin F.M."/>
            <person name="Grigoriev I.V."/>
            <person name="Hibbett D.S."/>
        </authorList>
    </citation>
    <scope>NUCLEOTIDE SEQUENCE [LARGE SCALE GENOMIC DNA]</scope>
    <source>
        <strain evidence="4 5">HHB12733</strain>
    </source>
</reference>
<dbReference type="InterPro" id="IPR045338">
    <property type="entry name" value="DUF6535"/>
</dbReference>
<feature type="transmembrane region" description="Helical" evidence="2">
    <location>
        <begin position="187"/>
        <end position="210"/>
    </location>
</feature>
<feature type="region of interest" description="Disordered" evidence="1">
    <location>
        <begin position="1"/>
        <end position="82"/>
    </location>
</feature>
<dbReference type="OrthoDB" id="3219854at2759"/>
<organism evidence="4 5">
    <name type="scientific">Calocera cornea HHB12733</name>
    <dbReference type="NCBI Taxonomy" id="1353952"/>
    <lineage>
        <taxon>Eukaryota</taxon>
        <taxon>Fungi</taxon>
        <taxon>Dikarya</taxon>
        <taxon>Basidiomycota</taxon>
        <taxon>Agaricomycotina</taxon>
        <taxon>Dacrymycetes</taxon>
        <taxon>Dacrymycetales</taxon>
        <taxon>Dacrymycetaceae</taxon>
        <taxon>Calocera</taxon>
    </lineage>
</organism>
<dbReference type="EMBL" id="KV424019">
    <property type="protein sequence ID" value="KZT54224.1"/>
    <property type="molecule type" value="Genomic_DNA"/>
</dbReference>
<evidence type="ECO:0000313" key="5">
    <source>
        <dbReference type="Proteomes" id="UP000076842"/>
    </source>
</evidence>
<keyword evidence="2" id="KW-0812">Transmembrane</keyword>
<dbReference type="AlphaFoldDB" id="A0A165E6T1"/>
<keyword evidence="2" id="KW-1133">Transmembrane helix</keyword>
<feature type="transmembrane region" description="Helical" evidence="2">
    <location>
        <begin position="277"/>
        <end position="302"/>
    </location>
</feature>
<feature type="domain" description="DUF6535" evidence="3">
    <location>
        <begin position="95"/>
        <end position="271"/>
    </location>
</feature>
<proteinExistence type="predicted"/>
<keyword evidence="2" id="KW-0472">Membrane</keyword>
<dbReference type="Pfam" id="PF20153">
    <property type="entry name" value="DUF6535"/>
    <property type="match status" value="1"/>
</dbReference>
<dbReference type="STRING" id="1353952.A0A165E6T1"/>
<dbReference type="Proteomes" id="UP000076842">
    <property type="component" value="Unassembled WGS sequence"/>
</dbReference>
<evidence type="ECO:0000256" key="1">
    <source>
        <dbReference type="SAM" id="MobiDB-lite"/>
    </source>
</evidence>
<evidence type="ECO:0000256" key="2">
    <source>
        <dbReference type="SAM" id="Phobius"/>
    </source>
</evidence>
<feature type="transmembrane region" description="Helical" evidence="2">
    <location>
        <begin position="253"/>
        <end position="271"/>
    </location>
</feature>
<evidence type="ECO:0000313" key="4">
    <source>
        <dbReference type="EMBL" id="KZT54224.1"/>
    </source>
</evidence>
<feature type="transmembrane region" description="Helical" evidence="2">
    <location>
        <begin position="120"/>
        <end position="143"/>
    </location>
</feature>
<protein>
    <recommendedName>
        <fullName evidence="3">DUF6535 domain-containing protein</fullName>
    </recommendedName>
</protein>
<keyword evidence="5" id="KW-1185">Reference proteome</keyword>
<gene>
    <name evidence="4" type="ORF">CALCODRAFT_485736</name>
</gene>